<evidence type="ECO:0000313" key="3">
    <source>
        <dbReference type="EMBL" id="KAH6755716.1"/>
    </source>
</evidence>
<feature type="compositionally biased region" description="Low complexity" evidence="1">
    <location>
        <begin position="210"/>
        <end position="221"/>
    </location>
</feature>
<dbReference type="Pfam" id="PF25896">
    <property type="entry name" value="HTH_AT3G52170"/>
    <property type="match status" value="1"/>
</dbReference>
<organism evidence="3 4">
    <name type="scientific">Perilla frutescens var. hirtella</name>
    <name type="common">Perilla citriodora</name>
    <name type="synonym">Perilla setoyensis</name>
    <dbReference type="NCBI Taxonomy" id="608512"/>
    <lineage>
        <taxon>Eukaryota</taxon>
        <taxon>Viridiplantae</taxon>
        <taxon>Streptophyta</taxon>
        <taxon>Embryophyta</taxon>
        <taxon>Tracheophyta</taxon>
        <taxon>Spermatophyta</taxon>
        <taxon>Magnoliopsida</taxon>
        <taxon>eudicotyledons</taxon>
        <taxon>Gunneridae</taxon>
        <taxon>Pentapetalae</taxon>
        <taxon>asterids</taxon>
        <taxon>lamiids</taxon>
        <taxon>Lamiales</taxon>
        <taxon>Lamiaceae</taxon>
        <taxon>Nepetoideae</taxon>
        <taxon>Elsholtzieae</taxon>
        <taxon>Perilla</taxon>
    </lineage>
</organism>
<feature type="region of interest" description="Disordered" evidence="1">
    <location>
        <begin position="202"/>
        <end position="298"/>
    </location>
</feature>
<accession>A0AAD4IMR9</accession>
<name>A0AAD4IMR9_PERFH</name>
<sequence length="316" mass="35487">MRLIGSVCRRANIGLSRRFQRCQDTEISSACLHSVLNETSNVVLGSNILGHDRSYSASPSAFAESSVLEDRKPRKRISKSERRTLVESYVNKYRETNEGKFPTASHTVNNVGGSYYVARQIIQEMIYNSKQSSIVSKDTSLEKSAIKSHEMICNSREQSMYTKDTSLEKSGMKVDEISPKFKGVPQTREVGEGTRTILKDCKNSSSMTIQSKQCQQSSVSVETDEPRDVGLQSNHPIDKPESSRNLDHEKDVKQEILEDHVKPDALEHKAGPQEPTGISGRRLQEVPSEDAESQKKSSVWNNLKSFANEIMSIWRS</sequence>
<feature type="domain" description="AT3G52170-like helix-turn-helix" evidence="2">
    <location>
        <begin position="78"/>
        <end position="127"/>
    </location>
</feature>
<dbReference type="AlphaFoldDB" id="A0AAD4IMR9"/>
<dbReference type="InterPro" id="IPR058942">
    <property type="entry name" value="AT3G52170-like"/>
</dbReference>
<proteinExistence type="predicted"/>
<reference evidence="3 4" key="1">
    <citation type="journal article" date="2021" name="Nat. Commun.">
        <title>Incipient diploidization of the medicinal plant Perilla within 10,000 years.</title>
        <authorList>
            <person name="Zhang Y."/>
            <person name="Shen Q."/>
            <person name="Leng L."/>
            <person name="Zhang D."/>
            <person name="Chen S."/>
            <person name="Shi Y."/>
            <person name="Ning Z."/>
            <person name="Chen S."/>
        </authorList>
    </citation>
    <scope>NUCLEOTIDE SEQUENCE [LARGE SCALE GENOMIC DNA]</scope>
    <source>
        <strain evidence="4">cv. PC099</strain>
    </source>
</reference>
<dbReference type="InterPro" id="IPR058941">
    <property type="entry name" value="HTH_AT3G52170-like"/>
</dbReference>
<feature type="compositionally biased region" description="Basic and acidic residues" evidence="1">
    <location>
        <begin position="236"/>
        <end position="271"/>
    </location>
</feature>
<evidence type="ECO:0000313" key="4">
    <source>
        <dbReference type="Proteomes" id="UP001190926"/>
    </source>
</evidence>
<comment type="caution">
    <text evidence="3">The sequence shown here is derived from an EMBL/GenBank/DDBJ whole genome shotgun (WGS) entry which is preliminary data.</text>
</comment>
<protein>
    <recommendedName>
        <fullName evidence="2">AT3G52170-like helix-turn-helix domain-containing protein</fullName>
    </recommendedName>
</protein>
<evidence type="ECO:0000259" key="2">
    <source>
        <dbReference type="Pfam" id="PF25896"/>
    </source>
</evidence>
<dbReference type="EMBL" id="SDAM02029589">
    <property type="protein sequence ID" value="KAH6755716.1"/>
    <property type="molecule type" value="Genomic_DNA"/>
</dbReference>
<dbReference type="PANTHER" id="PTHR34568">
    <property type="entry name" value="RRM DOMAIN-CONTAINING PROTEIN"/>
    <property type="match status" value="1"/>
</dbReference>
<keyword evidence="4" id="KW-1185">Reference proteome</keyword>
<dbReference type="PANTHER" id="PTHR34568:SF4">
    <property type="entry name" value="OS02G0638000 PROTEIN"/>
    <property type="match status" value="1"/>
</dbReference>
<dbReference type="Proteomes" id="UP001190926">
    <property type="component" value="Unassembled WGS sequence"/>
</dbReference>
<evidence type="ECO:0000256" key="1">
    <source>
        <dbReference type="SAM" id="MobiDB-lite"/>
    </source>
</evidence>
<gene>
    <name evidence="3" type="ORF">C2S53_009978</name>
</gene>